<evidence type="ECO:0000256" key="4">
    <source>
        <dbReference type="ARBA" id="ARBA00022692"/>
    </source>
</evidence>
<dbReference type="GO" id="GO:0004252">
    <property type="term" value="F:serine-type endopeptidase activity"/>
    <property type="evidence" value="ECO:0007669"/>
    <property type="project" value="InterPro"/>
</dbReference>
<dbReference type="GO" id="GO:0005794">
    <property type="term" value="C:Golgi apparatus"/>
    <property type="evidence" value="ECO:0007669"/>
    <property type="project" value="UniProtKB-ARBA"/>
</dbReference>
<comment type="catalytic activity">
    <reaction evidence="1 9">
        <text>Cleaves type-1 transmembrane domains using a catalytic dyad composed of serine and histidine that are contributed by different transmembrane domains.</text>
        <dbReference type="EC" id="3.4.21.105"/>
    </reaction>
</comment>
<dbReference type="GO" id="GO:0016020">
    <property type="term" value="C:membrane"/>
    <property type="evidence" value="ECO:0007669"/>
    <property type="project" value="UniProtKB-SubCell"/>
</dbReference>
<evidence type="ECO:0000256" key="3">
    <source>
        <dbReference type="ARBA" id="ARBA00009045"/>
    </source>
</evidence>
<comment type="function">
    <text evidence="9">Serine protease involved in intramembrane proteolysis.</text>
</comment>
<evidence type="ECO:0000256" key="9">
    <source>
        <dbReference type="RuleBase" id="RU362115"/>
    </source>
</evidence>
<keyword evidence="9" id="KW-0645">Protease</keyword>
<feature type="transmembrane region" description="Helical" evidence="9">
    <location>
        <begin position="168"/>
        <end position="186"/>
    </location>
</feature>
<feature type="domain" description="Peptidase S54 rhomboid" evidence="11">
    <location>
        <begin position="102"/>
        <end position="238"/>
    </location>
</feature>
<protein>
    <recommendedName>
        <fullName evidence="9">RHOMBOID-like protein</fullName>
        <ecNumber evidence="9">3.4.21.105</ecNumber>
    </recommendedName>
</protein>
<dbReference type="EC" id="3.4.21.105" evidence="9"/>
<gene>
    <name evidence="12" type="ORF">CCAM_LOCUS5893</name>
</gene>
<feature type="transmembrane region" description="Helical" evidence="9">
    <location>
        <begin position="143"/>
        <end position="162"/>
    </location>
</feature>
<reference evidence="12 13" key="1">
    <citation type="submission" date="2018-04" db="EMBL/GenBank/DDBJ databases">
        <authorList>
            <person name="Vogel A."/>
        </authorList>
    </citation>
    <scope>NUCLEOTIDE SEQUENCE [LARGE SCALE GENOMIC DNA]</scope>
</reference>
<evidence type="ECO:0000256" key="10">
    <source>
        <dbReference type="SAM" id="MobiDB-lite"/>
    </source>
</evidence>
<dbReference type="PANTHER" id="PTHR22936">
    <property type="entry name" value="RHOMBOID-RELATED"/>
    <property type="match status" value="1"/>
</dbReference>
<dbReference type="OrthoDB" id="418595at2759"/>
<evidence type="ECO:0000256" key="8">
    <source>
        <dbReference type="ARBA" id="ARBA00023136"/>
    </source>
</evidence>
<dbReference type="InterPro" id="IPR022764">
    <property type="entry name" value="Peptidase_S54_rhomboid_dom"/>
</dbReference>
<dbReference type="FunFam" id="1.20.1540.10:FF:000019">
    <property type="entry name" value="RHOMBOID-like protein"/>
    <property type="match status" value="1"/>
</dbReference>
<dbReference type="InterPro" id="IPR035952">
    <property type="entry name" value="Rhomboid-like_sf"/>
</dbReference>
<keyword evidence="6 9" id="KW-0720">Serine protease</keyword>
<keyword evidence="7 9" id="KW-1133">Transmembrane helix</keyword>
<name>A0A484KLU2_9ASTE</name>
<comment type="subcellular location">
    <subcellularLocation>
        <location evidence="2 9">Membrane</location>
        <topology evidence="2 9">Multi-pass membrane protein</topology>
    </subcellularLocation>
</comment>
<evidence type="ECO:0000256" key="7">
    <source>
        <dbReference type="ARBA" id="ARBA00022989"/>
    </source>
</evidence>
<organism evidence="12 13">
    <name type="scientific">Cuscuta campestris</name>
    <dbReference type="NCBI Taxonomy" id="132261"/>
    <lineage>
        <taxon>Eukaryota</taxon>
        <taxon>Viridiplantae</taxon>
        <taxon>Streptophyta</taxon>
        <taxon>Embryophyta</taxon>
        <taxon>Tracheophyta</taxon>
        <taxon>Spermatophyta</taxon>
        <taxon>Magnoliopsida</taxon>
        <taxon>eudicotyledons</taxon>
        <taxon>Gunneridae</taxon>
        <taxon>Pentapetalae</taxon>
        <taxon>asterids</taxon>
        <taxon>lamiids</taxon>
        <taxon>Solanales</taxon>
        <taxon>Convolvulaceae</taxon>
        <taxon>Cuscuteae</taxon>
        <taxon>Cuscuta</taxon>
        <taxon>Cuscuta subgen. Grammica</taxon>
        <taxon>Cuscuta sect. Cleistogrammica</taxon>
    </lineage>
</organism>
<evidence type="ECO:0000259" key="11">
    <source>
        <dbReference type="Pfam" id="PF01694"/>
    </source>
</evidence>
<evidence type="ECO:0000313" key="12">
    <source>
        <dbReference type="EMBL" id="VFQ64117.1"/>
    </source>
</evidence>
<feature type="transmembrane region" description="Helical" evidence="9">
    <location>
        <begin position="33"/>
        <end position="52"/>
    </location>
</feature>
<keyword evidence="4 9" id="KW-0812">Transmembrane</keyword>
<evidence type="ECO:0000313" key="13">
    <source>
        <dbReference type="Proteomes" id="UP000595140"/>
    </source>
</evidence>
<feature type="transmembrane region" description="Helical" evidence="9">
    <location>
        <begin position="198"/>
        <end position="218"/>
    </location>
</feature>
<evidence type="ECO:0000256" key="2">
    <source>
        <dbReference type="ARBA" id="ARBA00004141"/>
    </source>
</evidence>
<feature type="region of interest" description="Disordered" evidence="10">
    <location>
        <begin position="1"/>
        <end position="26"/>
    </location>
</feature>
<evidence type="ECO:0000256" key="6">
    <source>
        <dbReference type="ARBA" id="ARBA00022825"/>
    </source>
</evidence>
<dbReference type="Pfam" id="PF01694">
    <property type="entry name" value="Rhomboid"/>
    <property type="match status" value="1"/>
</dbReference>
<accession>A0A484KLU2</accession>
<sequence>MGRDDVEIAGGEKKGRGNYAPADDSGDRQRGSWLIPLFALANVVVFGFTMYVNNCPKHSSGCFIKPLGRFSFQPFRENPLGPSTSVLRKMGGLEWDKVVHHHQGWRLLTCIWLHAGLIHLIANTISLLVIGNHLEEQCGFARVGVIYLLSGFGGAVFSSLLIQRSISVGASGALFGLLGAMLSELITNWSIYTNKITALLTVLVVVAFNLALGILPHVDNFNHIGGFLTGFLLGFVLLPLPQLGWMESRNFPAEVQARSQYKPHQCLLWAVSLALLISGFVVGLALLFSGVNGYNRCQWCRSLNCVPNSIWTCDAI</sequence>
<keyword evidence="13" id="KW-1185">Reference proteome</keyword>
<evidence type="ECO:0000256" key="5">
    <source>
        <dbReference type="ARBA" id="ARBA00022801"/>
    </source>
</evidence>
<feature type="transmembrane region" description="Helical" evidence="9">
    <location>
        <begin position="266"/>
        <end position="288"/>
    </location>
</feature>
<dbReference type="GO" id="GO:0006508">
    <property type="term" value="P:proteolysis"/>
    <property type="evidence" value="ECO:0007669"/>
    <property type="project" value="UniProtKB-KW"/>
</dbReference>
<dbReference type="Proteomes" id="UP000595140">
    <property type="component" value="Unassembled WGS sequence"/>
</dbReference>
<feature type="transmembrane region" description="Helical" evidence="9">
    <location>
        <begin position="224"/>
        <end position="245"/>
    </location>
</feature>
<dbReference type="PANTHER" id="PTHR22936:SF86">
    <property type="entry name" value="RHOMBOID-LIKE PROTEIN 3"/>
    <property type="match status" value="1"/>
</dbReference>
<comment type="similarity">
    <text evidence="3 9">Belongs to the peptidase S54 family.</text>
</comment>
<dbReference type="AlphaFoldDB" id="A0A484KLU2"/>
<dbReference type="Gene3D" id="1.20.1540.10">
    <property type="entry name" value="Rhomboid-like"/>
    <property type="match status" value="1"/>
</dbReference>
<proteinExistence type="inferred from homology"/>
<dbReference type="EMBL" id="OOIL02000370">
    <property type="protein sequence ID" value="VFQ64117.1"/>
    <property type="molecule type" value="Genomic_DNA"/>
</dbReference>
<keyword evidence="8 9" id="KW-0472">Membrane</keyword>
<feature type="compositionally biased region" description="Basic and acidic residues" evidence="10">
    <location>
        <begin position="1"/>
        <end position="15"/>
    </location>
</feature>
<feature type="transmembrane region" description="Helical" evidence="9">
    <location>
        <begin position="111"/>
        <end position="131"/>
    </location>
</feature>
<keyword evidence="5 9" id="KW-0378">Hydrolase</keyword>
<dbReference type="SUPFAM" id="SSF144091">
    <property type="entry name" value="Rhomboid-like"/>
    <property type="match status" value="1"/>
</dbReference>
<evidence type="ECO:0000256" key="1">
    <source>
        <dbReference type="ARBA" id="ARBA00000156"/>
    </source>
</evidence>
<dbReference type="InterPro" id="IPR002610">
    <property type="entry name" value="Peptidase_S54_rhomboid-like"/>
</dbReference>